<protein>
    <submittedName>
        <fullName evidence="13">Magnesium and cobalt efflux protein CorC</fullName>
    </submittedName>
</protein>
<reference evidence="13 14" key="1">
    <citation type="submission" date="2014-11" db="EMBL/GenBank/DDBJ databases">
        <authorList>
            <person name="Urmite Genomes Urmite Genomes"/>
        </authorList>
    </citation>
    <scope>NUCLEOTIDE SEQUENCE [LARGE SCALE GENOMIC DNA]</scope>
    <source>
        <strain evidence="13 14">Oc5</strain>
    </source>
</reference>
<keyword evidence="7 9" id="KW-0472">Membrane</keyword>
<feature type="transmembrane region" description="Helical" evidence="10">
    <location>
        <begin position="80"/>
        <end position="102"/>
    </location>
</feature>
<evidence type="ECO:0000256" key="6">
    <source>
        <dbReference type="ARBA" id="ARBA00023122"/>
    </source>
</evidence>
<dbReference type="InterPro" id="IPR044751">
    <property type="entry name" value="Ion_transp-like_CBS"/>
</dbReference>
<keyword evidence="4" id="KW-0677">Repeat</keyword>
<dbReference type="Gene3D" id="3.10.580.10">
    <property type="entry name" value="CBS-domain"/>
    <property type="match status" value="1"/>
</dbReference>
<evidence type="ECO:0000259" key="12">
    <source>
        <dbReference type="PROSITE" id="PS51846"/>
    </source>
</evidence>
<feature type="domain" description="CNNM transmembrane" evidence="12">
    <location>
        <begin position="1"/>
        <end position="179"/>
    </location>
</feature>
<feature type="transmembrane region" description="Helical" evidence="10">
    <location>
        <begin position="54"/>
        <end position="73"/>
    </location>
</feature>
<evidence type="ECO:0000313" key="14">
    <source>
        <dbReference type="Proteomes" id="UP000040453"/>
    </source>
</evidence>
<evidence type="ECO:0000256" key="1">
    <source>
        <dbReference type="ARBA" id="ARBA00004141"/>
    </source>
</evidence>
<dbReference type="Proteomes" id="UP000040453">
    <property type="component" value="Unassembled WGS sequence"/>
</dbReference>
<dbReference type="SUPFAM" id="SSF56176">
    <property type="entry name" value="FAD-binding/transporter-associated domain-like"/>
    <property type="match status" value="1"/>
</dbReference>
<dbReference type="Gene3D" id="3.30.465.10">
    <property type="match status" value="1"/>
</dbReference>
<evidence type="ECO:0000256" key="5">
    <source>
        <dbReference type="ARBA" id="ARBA00022989"/>
    </source>
</evidence>
<dbReference type="PANTHER" id="PTHR22777:SF17">
    <property type="entry name" value="UPF0053 PROTEIN SLL0260"/>
    <property type="match status" value="1"/>
</dbReference>
<keyword evidence="5 9" id="KW-1133">Transmembrane helix</keyword>
<dbReference type="PANTHER" id="PTHR22777">
    <property type="entry name" value="HEMOLYSIN-RELATED"/>
    <property type="match status" value="1"/>
</dbReference>
<dbReference type="Pfam" id="PF00571">
    <property type="entry name" value="CBS"/>
    <property type="match status" value="1"/>
</dbReference>
<evidence type="ECO:0000259" key="11">
    <source>
        <dbReference type="PROSITE" id="PS51371"/>
    </source>
</evidence>
<dbReference type="InterPro" id="IPR016169">
    <property type="entry name" value="FAD-bd_PCMH_sub2"/>
</dbReference>
<feature type="domain" description="CBS" evidence="11">
    <location>
        <begin position="262"/>
        <end position="321"/>
    </location>
</feature>
<keyword evidence="3 9" id="KW-0812">Transmembrane</keyword>
<keyword evidence="6 8" id="KW-0129">CBS domain</keyword>
<dbReference type="InterPro" id="IPR036318">
    <property type="entry name" value="FAD-bd_PCMH-like_sf"/>
</dbReference>
<sequence>MIIAIIFLLFVSLFFSGSETALTATNKVRLQAKANDGDIKSEKLLQLVSTPSEFITAILIGNNVANILLPTLVTMMAIDYGLNVGIASAVLTITIIVFSEVIPKSVAASFPDRIAALIFPVIRAVVWILKPITFLLNGLTGTITRALSKGEVQMESVSKEELRAIVDIADSEGAFQKEESSRIRGVFDFYHLNVKDVLKTPRVEIVGLDHEASYQEVKELALSSPFTRYPIYGEDVDDIIGIFHSKYLIAWSDEKEKTLADYSDMDPLRVYEFNNIEWVFHKMLEEKKHMAIVLDEYGGTEGIVTQEDIIEVMIGQEIEDEMDVEEDALIEKQTETEIICDGKITLHQLNNTFDTDIPEEDDVLAAYILRNFTTFPVEGDTLEKENLTFHILEIDGRYIKRVQIIK</sequence>
<dbReference type="SUPFAM" id="SSF54631">
    <property type="entry name" value="CBS-domain pair"/>
    <property type="match status" value="1"/>
</dbReference>
<dbReference type="OrthoDB" id="9798188at2"/>
<dbReference type="InterPro" id="IPR002550">
    <property type="entry name" value="CNNM"/>
</dbReference>
<dbReference type="CDD" id="cd04590">
    <property type="entry name" value="CBS_pair_CorC_HlyC_assoc"/>
    <property type="match status" value="1"/>
</dbReference>
<comment type="subcellular location">
    <subcellularLocation>
        <location evidence="1">Membrane</location>
        <topology evidence="1">Multi-pass membrane protein</topology>
    </subcellularLocation>
</comment>
<dbReference type="GO" id="GO:0005886">
    <property type="term" value="C:plasma membrane"/>
    <property type="evidence" value="ECO:0007669"/>
    <property type="project" value="TreeGrafter"/>
</dbReference>
<dbReference type="InterPro" id="IPR046342">
    <property type="entry name" value="CBS_dom_sf"/>
</dbReference>
<evidence type="ECO:0000256" key="7">
    <source>
        <dbReference type="ARBA" id="ARBA00023136"/>
    </source>
</evidence>
<evidence type="ECO:0000256" key="3">
    <source>
        <dbReference type="ARBA" id="ARBA00022692"/>
    </source>
</evidence>
<dbReference type="Pfam" id="PF03471">
    <property type="entry name" value="CorC_HlyC"/>
    <property type="match status" value="1"/>
</dbReference>
<name>A0A0A1MKY4_9BACI</name>
<evidence type="ECO:0000256" key="10">
    <source>
        <dbReference type="SAM" id="Phobius"/>
    </source>
</evidence>
<evidence type="ECO:0000256" key="8">
    <source>
        <dbReference type="PROSITE-ProRule" id="PRU00703"/>
    </source>
</evidence>
<evidence type="ECO:0000313" key="13">
    <source>
        <dbReference type="EMBL" id="CEI80347.1"/>
    </source>
</evidence>
<evidence type="ECO:0000256" key="9">
    <source>
        <dbReference type="PROSITE-ProRule" id="PRU01193"/>
    </source>
</evidence>
<dbReference type="InterPro" id="IPR005170">
    <property type="entry name" value="Transptr-assoc_dom"/>
</dbReference>
<dbReference type="RefSeq" id="WP_042528755.1">
    <property type="nucleotide sequence ID" value="NZ_CDGG01000001.1"/>
</dbReference>
<evidence type="ECO:0000256" key="2">
    <source>
        <dbReference type="ARBA" id="ARBA00006337"/>
    </source>
</evidence>
<comment type="similarity">
    <text evidence="2">Belongs to the UPF0053 family.</text>
</comment>
<dbReference type="GO" id="GO:0050660">
    <property type="term" value="F:flavin adenine dinucleotide binding"/>
    <property type="evidence" value="ECO:0007669"/>
    <property type="project" value="InterPro"/>
</dbReference>
<keyword evidence="14" id="KW-1185">Reference proteome</keyword>
<evidence type="ECO:0000256" key="4">
    <source>
        <dbReference type="ARBA" id="ARBA00022737"/>
    </source>
</evidence>
<dbReference type="PROSITE" id="PS51371">
    <property type="entry name" value="CBS"/>
    <property type="match status" value="1"/>
</dbReference>
<dbReference type="EMBL" id="CDGG01000001">
    <property type="protein sequence ID" value="CEI80347.1"/>
    <property type="molecule type" value="Genomic_DNA"/>
</dbReference>
<dbReference type="STRING" id="545501.BN997_00150"/>
<dbReference type="InterPro" id="IPR000644">
    <property type="entry name" value="CBS_dom"/>
</dbReference>
<dbReference type="PROSITE" id="PS51846">
    <property type="entry name" value="CNNM"/>
    <property type="match status" value="1"/>
</dbReference>
<organism evidence="13 14">
    <name type="scientific">Oceanobacillus oncorhynchi</name>
    <dbReference type="NCBI Taxonomy" id="545501"/>
    <lineage>
        <taxon>Bacteria</taxon>
        <taxon>Bacillati</taxon>
        <taxon>Bacillota</taxon>
        <taxon>Bacilli</taxon>
        <taxon>Bacillales</taxon>
        <taxon>Bacillaceae</taxon>
        <taxon>Oceanobacillus</taxon>
    </lineage>
</organism>
<accession>A0A0A1MKY4</accession>
<dbReference type="SMART" id="SM01091">
    <property type="entry name" value="CorC_HlyC"/>
    <property type="match status" value="1"/>
</dbReference>
<gene>
    <name evidence="13" type="primary">corC_1</name>
    <name evidence="13" type="ORF">BN997_00150</name>
</gene>
<feature type="transmembrane region" description="Helical" evidence="10">
    <location>
        <begin position="114"/>
        <end position="139"/>
    </location>
</feature>
<dbReference type="AlphaFoldDB" id="A0A0A1MKY4"/>
<proteinExistence type="inferred from homology"/>
<dbReference type="Pfam" id="PF01595">
    <property type="entry name" value="CNNM"/>
    <property type="match status" value="1"/>
</dbReference>